<sequence length="114" mass="12137">MSGPTKLVSDASPKTVTVTQPELVVINLSEDCMVTKSVDNVGSKKVVCKQPHLKKKSSGTKSQARTESPAGAKSHEKSEMKMACCTCLNCCIDSTDDCTLLLGVVCCCCLLHNE</sequence>
<organism evidence="2 3">
    <name type="scientific">Biomphalaria glabrata</name>
    <name type="common">Bloodfluke planorb</name>
    <name type="synonym">Freshwater snail</name>
    <dbReference type="NCBI Taxonomy" id="6526"/>
    <lineage>
        <taxon>Eukaryota</taxon>
        <taxon>Metazoa</taxon>
        <taxon>Spiralia</taxon>
        <taxon>Lophotrochozoa</taxon>
        <taxon>Mollusca</taxon>
        <taxon>Gastropoda</taxon>
        <taxon>Heterobranchia</taxon>
        <taxon>Euthyneura</taxon>
        <taxon>Panpulmonata</taxon>
        <taxon>Hygrophila</taxon>
        <taxon>Lymnaeoidea</taxon>
        <taxon>Planorbidae</taxon>
        <taxon>Biomphalaria</taxon>
    </lineage>
</organism>
<name>A0A2C9KPX3_BIOGL</name>
<dbReference type="EnsemblMetazoa" id="BGLB022194-RA">
    <property type="protein sequence ID" value="BGLB022194-PA"/>
    <property type="gene ID" value="BGLB022194"/>
</dbReference>
<gene>
    <name evidence="2" type="primary">106069155</name>
</gene>
<feature type="region of interest" description="Disordered" evidence="1">
    <location>
        <begin position="49"/>
        <end position="77"/>
    </location>
</feature>
<proteinExistence type="predicted"/>
<dbReference type="VEuPathDB" id="VectorBase:BGLB022194"/>
<reference evidence="2" key="1">
    <citation type="submission" date="2020-05" db="UniProtKB">
        <authorList>
            <consortium name="EnsemblMetazoa"/>
        </authorList>
    </citation>
    <scope>IDENTIFICATION</scope>
    <source>
        <strain evidence="2">BB02</strain>
    </source>
</reference>
<protein>
    <submittedName>
        <fullName evidence="2">Uncharacterized protein</fullName>
    </submittedName>
</protein>
<dbReference type="AlphaFoldDB" id="A0A2C9KPX3"/>
<evidence type="ECO:0000313" key="3">
    <source>
        <dbReference type="Proteomes" id="UP000076420"/>
    </source>
</evidence>
<dbReference type="Proteomes" id="UP000076420">
    <property type="component" value="Unassembled WGS sequence"/>
</dbReference>
<accession>A0A2C9KPX3</accession>
<dbReference type="KEGG" id="bgt:106069155"/>
<evidence type="ECO:0000256" key="1">
    <source>
        <dbReference type="SAM" id="MobiDB-lite"/>
    </source>
</evidence>
<evidence type="ECO:0000313" key="2">
    <source>
        <dbReference type="EnsemblMetazoa" id="BGLB022194-PA"/>
    </source>
</evidence>